<keyword evidence="6" id="KW-0963">Cytoplasm</keyword>
<keyword evidence="13" id="KW-0175">Coiled coil</keyword>
<dbReference type="FunFam" id="1.10.418.10:FF:000007">
    <property type="entry name" value="Microtubule-associated protein, RP/EB family, member 2"/>
    <property type="match status" value="1"/>
</dbReference>
<comment type="similarity">
    <text evidence="3">Belongs to the metallo-dependent hydrolases superfamily. Hydantoinase/dihydropyrimidinase family.</text>
</comment>
<dbReference type="InterPro" id="IPR011059">
    <property type="entry name" value="Metal-dep_hydrolase_composite"/>
</dbReference>
<evidence type="ECO:0000256" key="5">
    <source>
        <dbReference type="ARBA" id="ARBA00019567"/>
    </source>
</evidence>
<evidence type="ECO:0000259" key="16">
    <source>
        <dbReference type="PROSITE" id="PS51230"/>
    </source>
</evidence>
<dbReference type="PROSITE" id="PS51230">
    <property type="entry name" value="EB1_C"/>
    <property type="match status" value="1"/>
</dbReference>
<evidence type="ECO:0000256" key="7">
    <source>
        <dbReference type="ARBA" id="ARBA00022618"/>
    </source>
</evidence>
<dbReference type="SUPFAM" id="SSF47576">
    <property type="entry name" value="Calponin-homology domain, CH-domain"/>
    <property type="match status" value="1"/>
</dbReference>
<evidence type="ECO:0000256" key="14">
    <source>
        <dbReference type="SAM" id="MobiDB-lite"/>
    </source>
</evidence>
<dbReference type="GO" id="GO:0051010">
    <property type="term" value="F:microtubule plus-end binding"/>
    <property type="evidence" value="ECO:0007669"/>
    <property type="project" value="UniProtKB-ARBA"/>
</dbReference>
<dbReference type="Gene3D" id="1.10.418.10">
    <property type="entry name" value="Calponin-like domain"/>
    <property type="match status" value="1"/>
</dbReference>
<dbReference type="InterPro" id="IPR036133">
    <property type="entry name" value="EB1_C_sf"/>
</dbReference>
<feature type="coiled-coil region" evidence="13">
    <location>
        <begin position="765"/>
        <end position="792"/>
    </location>
</feature>
<evidence type="ECO:0000256" key="4">
    <source>
        <dbReference type="ARBA" id="ARBA00010729"/>
    </source>
</evidence>
<evidence type="ECO:0000256" key="11">
    <source>
        <dbReference type="ARBA" id="ARBA00023306"/>
    </source>
</evidence>
<dbReference type="InterPro" id="IPR006680">
    <property type="entry name" value="Amidohydro-rel"/>
</dbReference>
<dbReference type="PANTHER" id="PTHR11647:SF58">
    <property type="entry name" value="DIHYDROPYRIMIDINASE-RELATED PROTEIN 5"/>
    <property type="match status" value="1"/>
</dbReference>
<dbReference type="PROSITE" id="PS50021">
    <property type="entry name" value="CH"/>
    <property type="match status" value="1"/>
</dbReference>
<dbReference type="Gene3D" id="2.30.40.10">
    <property type="entry name" value="Urease, subunit C, domain 1"/>
    <property type="match status" value="1"/>
</dbReference>
<evidence type="ECO:0000313" key="17">
    <source>
        <dbReference type="EMBL" id="KAL0969775.1"/>
    </source>
</evidence>
<evidence type="ECO:0000256" key="3">
    <source>
        <dbReference type="ARBA" id="ARBA00008829"/>
    </source>
</evidence>
<keyword evidence="18" id="KW-1185">Reference proteome</keyword>
<accession>A0ABD0WEJ3</accession>
<dbReference type="Pfam" id="PF01979">
    <property type="entry name" value="Amidohydro_1"/>
    <property type="match status" value="1"/>
</dbReference>
<dbReference type="InterPro" id="IPR004953">
    <property type="entry name" value="EB1_C"/>
</dbReference>
<evidence type="ECO:0000256" key="8">
    <source>
        <dbReference type="ARBA" id="ARBA00022701"/>
    </source>
</evidence>
<dbReference type="PANTHER" id="PTHR11647">
    <property type="entry name" value="HYDRANTOINASE/DIHYDROPYRIMIDINASE FAMILY MEMBER"/>
    <property type="match status" value="1"/>
</dbReference>
<dbReference type="InterPro" id="IPR001715">
    <property type="entry name" value="CH_dom"/>
</dbReference>
<dbReference type="InterPro" id="IPR050378">
    <property type="entry name" value="Metallo-dep_Hydrolases_sf"/>
</dbReference>
<dbReference type="FunFam" id="1.20.5.1430:FF:000001">
    <property type="entry name" value="microtubule-associated protein RP/EB family member 1"/>
    <property type="match status" value="1"/>
</dbReference>
<dbReference type="AlphaFoldDB" id="A0ABD0WEJ3"/>
<evidence type="ECO:0000256" key="12">
    <source>
        <dbReference type="PROSITE-ProRule" id="PRU00576"/>
    </source>
</evidence>
<comment type="subcellular location">
    <subcellularLocation>
        <location evidence="1">Cytoplasm</location>
        <location evidence="1">Cytoskeleton</location>
        <location evidence="1">Microtubule organizing center</location>
        <location evidence="1">Centrosome</location>
    </subcellularLocation>
    <subcellularLocation>
        <location evidence="2">Cytoplasm</location>
        <location evidence="2">Cytoskeleton</location>
        <location evidence="2">Spindle pole</location>
    </subcellularLocation>
</comment>
<dbReference type="SUPFAM" id="SSF140612">
    <property type="entry name" value="EB1 dimerisation domain-like"/>
    <property type="match status" value="1"/>
</dbReference>
<dbReference type="GO" id="GO:0005813">
    <property type="term" value="C:centrosome"/>
    <property type="evidence" value="ECO:0007669"/>
    <property type="project" value="UniProtKB-SubCell"/>
</dbReference>
<evidence type="ECO:0000256" key="2">
    <source>
        <dbReference type="ARBA" id="ARBA00004647"/>
    </source>
</evidence>
<reference evidence="17 18" key="1">
    <citation type="submission" date="2024-06" db="EMBL/GenBank/DDBJ databases">
        <authorList>
            <person name="Pan Q."/>
            <person name="Wen M."/>
            <person name="Jouanno E."/>
            <person name="Zahm M."/>
            <person name="Klopp C."/>
            <person name="Cabau C."/>
            <person name="Louis A."/>
            <person name="Berthelot C."/>
            <person name="Parey E."/>
            <person name="Roest Crollius H."/>
            <person name="Montfort J."/>
            <person name="Robinson-Rechavi M."/>
            <person name="Bouchez O."/>
            <person name="Lampietro C."/>
            <person name="Lopez Roques C."/>
            <person name="Donnadieu C."/>
            <person name="Postlethwait J."/>
            <person name="Bobe J."/>
            <person name="Verreycken H."/>
            <person name="Guiguen Y."/>
        </authorList>
    </citation>
    <scope>NUCLEOTIDE SEQUENCE [LARGE SCALE GENOMIC DNA]</scope>
    <source>
        <strain evidence="17">Up_M1</strain>
        <tissue evidence="17">Testis</tissue>
    </source>
</reference>
<dbReference type="InterPro" id="IPR011778">
    <property type="entry name" value="Hydantoinase/dihydroPyrase"/>
</dbReference>
<sequence>MSSSSSTTRILIKGGKVVNDDVTLEADVFIENGIIQQVGEGLMIPGGAKVIDASGKLVLPGGIDTSVHLQQSFMNATSADDYYSGTKAALAGGTTMVIGHVFPEKNESLLEAYEKTRSLADSKTCCDYALHMGVTWWGPKVRAEMENLVRDKGINSFQMFMAYKDMFMLRDSELFQALQNCKDIGAVARVHAENGELVAEGAKEALDLGISGPEGIEISRPEELEAEATHRAITIANRAHCPIYLVNVSSMSAGDVLATAKMQGKVVHGETTTAHAVLNGLQYYHQDWAHAAAYVTVPPLRLDPNTPNYLMSLLGNDTLNVVVSDHRPFTTKQRAMGKDDFTKIPHGVPGIQDRMSVIWERGVVGGKMDENRFVAVTSSNAAKIYNLYPRKGRIIPGADADVVVWDPEGTKTISVDTQVQGGDFNLYEGLRCHGVPLVTISRGRLVYENAVFTCSEGSGKFYPLRTFPDYLYKKMVQREKCQALKAVEREPYEGDIAVMHSGKKDNGPCDGDTPTRPNTRHGGQRDLHESSFSLSGAQVDDKIPKRSSARILAPPGGRSSGIWNTASEITTEKESTQNIVERMAVNVHATSVSCDTLSRHDMLAWLNDSLHLNYTKIEQLCSGAAYCQFMDMLFPGCVLLKKVKFQAKLEHEYIHNFKVLQAAFKRMGVDKIIPVEKLVKGKFQDNFEFVQWFKKFFDANYDGKEYDPLQARQGQDMAPAPNPGPQRMSPTVPKIMPTPQRVLNNTVNVRKAPVMARNGGSDAELMDLHHQLAELKLTVEGLEKERDFYFSKLRDIELICQEHESDSNPHLSRIMDILYATEDGFAAPDDDEIDEQAHLDQDEY</sequence>
<dbReference type="SUPFAM" id="SSF51556">
    <property type="entry name" value="Metallo-dependent hydrolases"/>
    <property type="match status" value="1"/>
</dbReference>
<protein>
    <recommendedName>
        <fullName evidence="5">Microtubule-associated protein RP/EB family member 1</fullName>
    </recommendedName>
</protein>
<dbReference type="InterPro" id="IPR036872">
    <property type="entry name" value="CH_dom_sf"/>
</dbReference>
<evidence type="ECO:0000256" key="1">
    <source>
        <dbReference type="ARBA" id="ARBA00004300"/>
    </source>
</evidence>
<organism evidence="17 18">
    <name type="scientific">Umbra pygmaea</name>
    <name type="common">Eastern mudminnow</name>
    <dbReference type="NCBI Taxonomy" id="75934"/>
    <lineage>
        <taxon>Eukaryota</taxon>
        <taxon>Metazoa</taxon>
        <taxon>Chordata</taxon>
        <taxon>Craniata</taxon>
        <taxon>Vertebrata</taxon>
        <taxon>Euteleostomi</taxon>
        <taxon>Actinopterygii</taxon>
        <taxon>Neopterygii</taxon>
        <taxon>Teleostei</taxon>
        <taxon>Protacanthopterygii</taxon>
        <taxon>Esociformes</taxon>
        <taxon>Umbridae</taxon>
        <taxon>Umbra</taxon>
    </lineage>
</organism>
<dbReference type="CDD" id="cd01314">
    <property type="entry name" value="D-HYD"/>
    <property type="match status" value="1"/>
</dbReference>
<evidence type="ECO:0000256" key="9">
    <source>
        <dbReference type="ARBA" id="ARBA00022776"/>
    </source>
</evidence>
<feature type="domain" description="Calponin-homology (CH)" evidence="15">
    <location>
        <begin position="596"/>
        <end position="698"/>
    </location>
</feature>
<evidence type="ECO:0000256" key="6">
    <source>
        <dbReference type="ARBA" id="ARBA00022490"/>
    </source>
</evidence>
<dbReference type="GO" id="GO:0051301">
    <property type="term" value="P:cell division"/>
    <property type="evidence" value="ECO:0007669"/>
    <property type="project" value="UniProtKB-KW"/>
</dbReference>
<dbReference type="EMBL" id="JAGEUA010000007">
    <property type="protein sequence ID" value="KAL0969775.1"/>
    <property type="molecule type" value="Genomic_DNA"/>
</dbReference>
<evidence type="ECO:0000313" key="18">
    <source>
        <dbReference type="Proteomes" id="UP001557470"/>
    </source>
</evidence>
<dbReference type="Gene3D" id="1.20.5.1430">
    <property type="match status" value="1"/>
</dbReference>
<proteinExistence type="inferred from homology"/>
<dbReference type="SUPFAM" id="SSF51338">
    <property type="entry name" value="Composite domain of metallo-dependent hydrolases"/>
    <property type="match status" value="2"/>
</dbReference>
<feature type="region of interest" description="Disordered" evidence="14">
    <location>
        <begin position="498"/>
        <end position="531"/>
    </location>
</feature>
<feature type="domain" description="EB1 C-terminal" evidence="16">
    <location>
        <begin position="757"/>
        <end position="827"/>
    </location>
</feature>
<dbReference type="GO" id="GO:0000922">
    <property type="term" value="C:spindle pole"/>
    <property type="evidence" value="ECO:0007669"/>
    <property type="project" value="UniProtKB-SubCell"/>
</dbReference>
<dbReference type="Gene3D" id="3.20.20.140">
    <property type="entry name" value="Metal-dependent hydrolases"/>
    <property type="match status" value="1"/>
</dbReference>
<keyword evidence="8 12" id="KW-0493">Microtubule</keyword>
<keyword evidence="10" id="KW-0206">Cytoskeleton</keyword>
<feature type="region of interest" description="Disordered" evidence="14">
    <location>
        <begin position="713"/>
        <end position="738"/>
    </location>
</feature>
<comment type="caution">
    <text evidence="17">The sequence shown here is derived from an EMBL/GenBank/DDBJ whole genome shotgun (WGS) entry which is preliminary data.</text>
</comment>
<dbReference type="Pfam" id="PF00307">
    <property type="entry name" value="CH"/>
    <property type="match status" value="1"/>
</dbReference>
<keyword evidence="9" id="KW-0498">Mitosis</keyword>
<dbReference type="Pfam" id="PF03271">
    <property type="entry name" value="EB1"/>
    <property type="match status" value="1"/>
</dbReference>
<keyword evidence="7" id="KW-0132">Cell division</keyword>
<dbReference type="InterPro" id="IPR032466">
    <property type="entry name" value="Metal_Hydrolase"/>
</dbReference>
<gene>
    <name evidence="17" type="ORF">UPYG_G00232130</name>
</gene>
<name>A0ABD0WEJ3_UMBPY</name>
<evidence type="ECO:0000256" key="10">
    <source>
        <dbReference type="ARBA" id="ARBA00023212"/>
    </source>
</evidence>
<dbReference type="GO" id="GO:0005874">
    <property type="term" value="C:microtubule"/>
    <property type="evidence" value="ECO:0007669"/>
    <property type="project" value="UniProtKB-KW"/>
</dbReference>
<evidence type="ECO:0000256" key="13">
    <source>
        <dbReference type="SAM" id="Coils"/>
    </source>
</evidence>
<dbReference type="NCBIfam" id="TIGR02033">
    <property type="entry name" value="D-hydantoinase"/>
    <property type="match status" value="1"/>
</dbReference>
<dbReference type="Proteomes" id="UP001557470">
    <property type="component" value="Unassembled WGS sequence"/>
</dbReference>
<comment type="similarity">
    <text evidence="4">Belongs to the MAPRE family.</text>
</comment>
<keyword evidence="11" id="KW-0131">Cell cycle</keyword>
<evidence type="ECO:0000259" key="15">
    <source>
        <dbReference type="PROSITE" id="PS50021"/>
    </source>
</evidence>
<dbReference type="FunFam" id="3.20.20.140:FF:000076">
    <property type="entry name" value="Dihydropyrimidinase like 2"/>
    <property type="match status" value="1"/>
</dbReference>